<feature type="transmembrane region" description="Helical" evidence="1">
    <location>
        <begin position="44"/>
        <end position="65"/>
    </location>
</feature>
<organism evidence="2 3">
    <name type="scientific">Amylocarpus encephaloides</name>
    <dbReference type="NCBI Taxonomy" id="45428"/>
    <lineage>
        <taxon>Eukaryota</taxon>
        <taxon>Fungi</taxon>
        <taxon>Dikarya</taxon>
        <taxon>Ascomycota</taxon>
        <taxon>Pezizomycotina</taxon>
        <taxon>Leotiomycetes</taxon>
        <taxon>Helotiales</taxon>
        <taxon>Helotiales incertae sedis</taxon>
        <taxon>Amylocarpus</taxon>
    </lineage>
</organism>
<feature type="transmembrane region" description="Helical" evidence="1">
    <location>
        <begin position="85"/>
        <end position="106"/>
    </location>
</feature>
<dbReference type="Proteomes" id="UP000824998">
    <property type="component" value="Unassembled WGS sequence"/>
</dbReference>
<gene>
    <name evidence="2" type="ORF">BJ875DRAFT_387965</name>
</gene>
<proteinExistence type="predicted"/>
<dbReference type="EMBL" id="MU251808">
    <property type="protein sequence ID" value="KAG9229151.1"/>
    <property type="molecule type" value="Genomic_DNA"/>
</dbReference>
<comment type="caution">
    <text evidence="2">The sequence shown here is derived from an EMBL/GenBank/DDBJ whole genome shotgun (WGS) entry which is preliminary data.</text>
</comment>
<dbReference type="OrthoDB" id="10029326at2759"/>
<evidence type="ECO:0000256" key="1">
    <source>
        <dbReference type="SAM" id="Phobius"/>
    </source>
</evidence>
<keyword evidence="1" id="KW-0812">Transmembrane</keyword>
<evidence type="ECO:0000313" key="3">
    <source>
        <dbReference type="Proteomes" id="UP000824998"/>
    </source>
</evidence>
<feature type="transmembrane region" description="Helical" evidence="1">
    <location>
        <begin position="127"/>
        <end position="154"/>
    </location>
</feature>
<reference evidence="2" key="1">
    <citation type="journal article" date="2021" name="IMA Fungus">
        <title>Genomic characterization of three marine fungi, including Emericellopsis atlantica sp. nov. with signatures of a generalist lifestyle and marine biomass degradation.</title>
        <authorList>
            <person name="Hagestad O.C."/>
            <person name="Hou L."/>
            <person name="Andersen J.H."/>
            <person name="Hansen E.H."/>
            <person name="Altermark B."/>
            <person name="Li C."/>
            <person name="Kuhnert E."/>
            <person name="Cox R.J."/>
            <person name="Crous P.W."/>
            <person name="Spatafora J.W."/>
            <person name="Lail K."/>
            <person name="Amirebrahimi M."/>
            <person name="Lipzen A."/>
            <person name="Pangilinan J."/>
            <person name="Andreopoulos W."/>
            <person name="Hayes R.D."/>
            <person name="Ng V."/>
            <person name="Grigoriev I.V."/>
            <person name="Jackson S.A."/>
            <person name="Sutton T.D.S."/>
            <person name="Dobson A.D.W."/>
            <person name="Rama T."/>
        </authorList>
    </citation>
    <scope>NUCLEOTIDE SEQUENCE</scope>
    <source>
        <strain evidence="2">TRa018bII</strain>
    </source>
</reference>
<feature type="transmembrane region" description="Helical" evidence="1">
    <location>
        <begin position="166"/>
        <end position="187"/>
    </location>
</feature>
<keyword evidence="1" id="KW-1133">Transmembrane helix</keyword>
<dbReference type="AlphaFoldDB" id="A0A9P7Y9C6"/>
<protein>
    <submittedName>
        <fullName evidence="2">Uncharacterized protein</fullName>
    </submittedName>
</protein>
<keyword evidence="3" id="KW-1185">Reference proteome</keyword>
<accession>A0A9P7Y9C6</accession>
<name>A0A9P7Y9C6_9HELO</name>
<keyword evidence="1" id="KW-0472">Membrane</keyword>
<sequence length="213" mass="22886">MGEVVAQIGPTLIAGVKTGALALGEGETVSLARKFFGIGGLDKFLSVLISTVKTIIPTIILTFILPTLAMTYAPTLANRQWINGLFWQAFPVYGAICQRLLGLLVKDTTEQDRISNPEADMKYLRRAYWFAAIFGGAANLLLLTFGAGAVWTLLNFKDLKAAKKTPVSWLTIVGALVGGTLVAGPGATMAGMWAWREEILANSADRKKVVKKA</sequence>
<evidence type="ECO:0000313" key="2">
    <source>
        <dbReference type="EMBL" id="KAG9229151.1"/>
    </source>
</evidence>